<dbReference type="InterPro" id="IPR032675">
    <property type="entry name" value="LRR_dom_sf"/>
</dbReference>
<keyword evidence="2" id="KW-1185">Reference proteome</keyword>
<evidence type="ECO:0000313" key="1">
    <source>
        <dbReference type="EMBL" id="PIL32711.1"/>
    </source>
</evidence>
<dbReference type="Gene3D" id="3.80.10.10">
    <property type="entry name" value="Ribonuclease Inhibitor"/>
    <property type="match status" value="1"/>
</dbReference>
<dbReference type="Proteomes" id="UP000230002">
    <property type="component" value="Unassembled WGS sequence"/>
</dbReference>
<dbReference type="EMBL" id="AYKW01000009">
    <property type="protein sequence ID" value="PIL32711.1"/>
    <property type="molecule type" value="Genomic_DNA"/>
</dbReference>
<protein>
    <recommendedName>
        <fullName evidence="3">F-box domain-containing protein</fullName>
    </recommendedName>
</protein>
<organism evidence="1 2">
    <name type="scientific">Ganoderma sinense ZZ0214-1</name>
    <dbReference type="NCBI Taxonomy" id="1077348"/>
    <lineage>
        <taxon>Eukaryota</taxon>
        <taxon>Fungi</taxon>
        <taxon>Dikarya</taxon>
        <taxon>Basidiomycota</taxon>
        <taxon>Agaricomycotina</taxon>
        <taxon>Agaricomycetes</taxon>
        <taxon>Polyporales</taxon>
        <taxon>Polyporaceae</taxon>
        <taxon>Ganoderma</taxon>
    </lineage>
</organism>
<name>A0A2G8SG31_9APHY</name>
<evidence type="ECO:0008006" key="3">
    <source>
        <dbReference type="Google" id="ProtNLM"/>
    </source>
</evidence>
<dbReference type="STRING" id="1077348.A0A2G8SG31"/>
<evidence type="ECO:0000313" key="2">
    <source>
        <dbReference type="Proteomes" id="UP000230002"/>
    </source>
</evidence>
<comment type="caution">
    <text evidence="1">The sequence shown here is derived from an EMBL/GenBank/DDBJ whole genome shotgun (WGS) entry which is preliminary data.</text>
</comment>
<proteinExistence type="predicted"/>
<accession>A0A2G8SG31</accession>
<reference evidence="1 2" key="1">
    <citation type="journal article" date="2015" name="Sci. Rep.">
        <title>Chromosome-level genome map provides insights into diverse defense mechanisms in the medicinal fungus Ganoderma sinense.</title>
        <authorList>
            <person name="Zhu Y."/>
            <person name="Xu J."/>
            <person name="Sun C."/>
            <person name="Zhou S."/>
            <person name="Xu H."/>
            <person name="Nelson D.R."/>
            <person name="Qian J."/>
            <person name="Song J."/>
            <person name="Luo H."/>
            <person name="Xiang L."/>
            <person name="Li Y."/>
            <person name="Xu Z."/>
            <person name="Ji A."/>
            <person name="Wang L."/>
            <person name="Lu S."/>
            <person name="Hayward A."/>
            <person name="Sun W."/>
            <person name="Li X."/>
            <person name="Schwartz D.C."/>
            <person name="Wang Y."/>
            <person name="Chen S."/>
        </authorList>
    </citation>
    <scope>NUCLEOTIDE SEQUENCE [LARGE SCALE GENOMIC DNA]</scope>
    <source>
        <strain evidence="1 2">ZZ0214-1</strain>
    </source>
</reference>
<dbReference type="OrthoDB" id="2801180at2759"/>
<gene>
    <name evidence="1" type="ORF">GSI_04826</name>
</gene>
<sequence>MRCKGSPLMPRIRDLVVLDLLTSETSALVLQLSPSLRSLNILFSLEAEKEDRPIAPNVASSLLETIPLIAPNLEKFYCDIDVDISRGFIESFAHCARLNTLSMSAALPLDGGALRMLPSIPSLRDLTCSIDLSRKSEPLRPYTFQHLMRLQVAGPFDDLTAFISACELPSLTCITVRFQQPPSAQHPLNLLTAICQRCNPALLTSFSTHVLYQFFANTPRLMEYFEPLLALPNIKSFRLWFSHAIPSIHDDDLTRIGTSWPRLSYFSVSRLPMKLDVPPDLVRPTLSALVDLARRCPHLESFGVPELDAKVVPEENAAALPLGHALRSLSVGDVVLPWPEPITHLAGVAKVVDRVFPSIELREPRMSVNGWVRLLRLLKTMRVSREP</sequence>
<dbReference type="SUPFAM" id="SSF52047">
    <property type="entry name" value="RNI-like"/>
    <property type="match status" value="1"/>
</dbReference>
<dbReference type="AlphaFoldDB" id="A0A2G8SG31"/>